<keyword evidence="2" id="KW-1185">Reference proteome</keyword>
<reference evidence="1" key="1">
    <citation type="journal article" date="2019" name="PLoS Negl. Trop. Dis.">
        <title>Revisiting the worldwide diversity of Leptospira species in the environment.</title>
        <authorList>
            <person name="Vincent A.T."/>
            <person name="Schiettekatte O."/>
            <person name="Bourhy P."/>
            <person name="Veyrier F.J."/>
            <person name="Picardeau M."/>
        </authorList>
    </citation>
    <scope>NUCLEOTIDE SEQUENCE [LARGE SCALE GENOMIC DNA]</scope>
    <source>
        <strain evidence="1">SCS5</strain>
    </source>
</reference>
<dbReference type="AlphaFoldDB" id="A0A4R9GTW6"/>
<protein>
    <submittedName>
        <fullName evidence="1">Uncharacterized protein</fullName>
    </submittedName>
</protein>
<evidence type="ECO:0000313" key="1">
    <source>
        <dbReference type="EMBL" id="TGK21305.1"/>
    </source>
</evidence>
<sequence length="220" mass="24940">MTGAVLLLFSPLYITAQIAGPPDEEKAKKELQTQWTKRFPGDKVLSIHSTGKPRLIEGDTSEDSTPDVRYKFSFFLTARNKDGRTTKTPVGVIFQFTRNKGWIFADIGLARSVVLTEAGKEPPSKEEAYQLAESAIFEEKGRTNKTLDSLRLSEPEFGQNSTLSKEQFWFRYEGEFELSENGTKTICSDIVLRMVKEGTSATEWKVEWEDRGKCRPKEDP</sequence>
<dbReference type="Proteomes" id="UP000297855">
    <property type="component" value="Unassembled WGS sequence"/>
</dbReference>
<accession>A0A4R9GTW6</accession>
<proteinExistence type="predicted"/>
<evidence type="ECO:0000313" key="2">
    <source>
        <dbReference type="Proteomes" id="UP000297855"/>
    </source>
</evidence>
<gene>
    <name evidence="1" type="ORF">EHO61_04925</name>
</gene>
<organism evidence="1 2">
    <name type="scientific">Leptospira fluminis</name>
    <dbReference type="NCBI Taxonomy" id="2484979"/>
    <lineage>
        <taxon>Bacteria</taxon>
        <taxon>Pseudomonadati</taxon>
        <taxon>Spirochaetota</taxon>
        <taxon>Spirochaetia</taxon>
        <taxon>Leptospirales</taxon>
        <taxon>Leptospiraceae</taxon>
        <taxon>Leptospira</taxon>
    </lineage>
</organism>
<dbReference type="EMBL" id="RQEV01000003">
    <property type="protein sequence ID" value="TGK21305.1"/>
    <property type="molecule type" value="Genomic_DNA"/>
</dbReference>
<dbReference type="OrthoDB" id="323241at2"/>
<name>A0A4R9GTW6_9LEPT</name>
<comment type="caution">
    <text evidence="1">The sequence shown here is derived from an EMBL/GenBank/DDBJ whole genome shotgun (WGS) entry which is preliminary data.</text>
</comment>